<keyword evidence="1" id="KW-0732">Signal</keyword>
<comment type="caution">
    <text evidence="2">The sequence shown here is derived from an EMBL/GenBank/DDBJ whole genome shotgun (WGS) entry which is preliminary data.</text>
</comment>
<keyword evidence="3" id="KW-1185">Reference proteome</keyword>
<evidence type="ECO:0000256" key="1">
    <source>
        <dbReference type="SAM" id="SignalP"/>
    </source>
</evidence>
<dbReference type="Pfam" id="PF04314">
    <property type="entry name" value="PCuAC"/>
    <property type="match status" value="1"/>
</dbReference>
<dbReference type="Proteomes" id="UP000617355">
    <property type="component" value="Unassembled WGS sequence"/>
</dbReference>
<sequence length="162" mass="17228">MSFKSSILAATAAAALVLPAFAGSEIEIHDPFARAAGVTAVAGAAFFMIQNSGDEDDRLIGAESDIAKRVELHTHIEDGDVMRMVEVEEGFPVPAGGMHALKRGGDHVMFMGLTRPMEQGDSIAVTLVFEKAGRIEVEIPVDLERGEDAPMMMDGMSTDHGN</sequence>
<gene>
    <name evidence="2" type="ORF">GCM10011358_23630</name>
</gene>
<dbReference type="SUPFAM" id="SSF110087">
    <property type="entry name" value="DR1885-like metal-binding protein"/>
    <property type="match status" value="1"/>
</dbReference>
<reference evidence="3" key="1">
    <citation type="journal article" date="2019" name="Int. J. Syst. Evol. Microbiol.">
        <title>The Global Catalogue of Microorganisms (GCM) 10K type strain sequencing project: providing services to taxonomists for standard genome sequencing and annotation.</title>
        <authorList>
            <consortium name="The Broad Institute Genomics Platform"/>
            <consortium name="The Broad Institute Genome Sequencing Center for Infectious Disease"/>
            <person name="Wu L."/>
            <person name="Ma J."/>
        </authorList>
    </citation>
    <scope>NUCLEOTIDE SEQUENCE [LARGE SCALE GENOMIC DNA]</scope>
    <source>
        <strain evidence="3">CGMCC 1.12922</strain>
    </source>
</reference>
<dbReference type="PANTHER" id="PTHR36302">
    <property type="entry name" value="BLR7088 PROTEIN"/>
    <property type="match status" value="1"/>
</dbReference>
<name>A0ABQ1QQD9_9RHOB</name>
<dbReference type="InterPro" id="IPR058248">
    <property type="entry name" value="Lxx211020-like"/>
</dbReference>
<proteinExistence type="predicted"/>
<dbReference type="RefSeq" id="WP_188527915.1">
    <property type="nucleotide sequence ID" value="NZ_BMGI01000003.1"/>
</dbReference>
<feature type="chain" id="PRO_5045437964" description="Copper-binding protein" evidence="1">
    <location>
        <begin position="23"/>
        <end position="162"/>
    </location>
</feature>
<feature type="signal peptide" evidence="1">
    <location>
        <begin position="1"/>
        <end position="22"/>
    </location>
</feature>
<protein>
    <recommendedName>
        <fullName evidence="4">Copper-binding protein</fullName>
    </recommendedName>
</protein>
<dbReference type="EMBL" id="BMGI01000003">
    <property type="protein sequence ID" value="GGD38989.1"/>
    <property type="molecule type" value="Genomic_DNA"/>
</dbReference>
<evidence type="ECO:0008006" key="4">
    <source>
        <dbReference type="Google" id="ProtNLM"/>
    </source>
</evidence>
<organism evidence="2 3">
    <name type="scientific">Sinisalibacter lacisalsi</name>
    <dbReference type="NCBI Taxonomy" id="1526570"/>
    <lineage>
        <taxon>Bacteria</taxon>
        <taxon>Pseudomonadati</taxon>
        <taxon>Pseudomonadota</taxon>
        <taxon>Alphaproteobacteria</taxon>
        <taxon>Rhodobacterales</taxon>
        <taxon>Roseobacteraceae</taxon>
        <taxon>Sinisalibacter</taxon>
    </lineage>
</organism>
<dbReference type="PANTHER" id="PTHR36302:SF1">
    <property type="entry name" value="COPPER CHAPERONE PCU(A)C"/>
    <property type="match status" value="1"/>
</dbReference>
<evidence type="ECO:0000313" key="3">
    <source>
        <dbReference type="Proteomes" id="UP000617355"/>
    </source>
</evidence>
<dbReference type="InterPro" id="IPR007410">
    <property type="entry name" value="LpqE-like"/>
</dbReference>
<dbReference type="Gene3D" id="2.60.40.1890">
    <property type="entry name" value="PCu(A)C copper chaperone"/>
    <property type="match status" value="1"/>
</dbReference>
<evidence type="ECO:0000313" key="2">
    <source>
        <dbReference type="EMBL" id="GGD38989.1"/>
    </source>
</evidence>
<dbReference type="InterPro" id="IPR036182">
    <property type="entry name" value="PCuAC_sf"/>
</dbReference>
<accession>A0ABQ1QQD9</accession>